<evidence type="ECO:0000313" key="3">
    <source>
        <dbReference type="Proteomes" id="UP000538670"/>
    </source>
</evidence>
<evidence type="ECO:0000313" key="2">
    <source>
        <dbReference type="EMBL" id="MBB3880082.1"/>
    </source>
</evidence>
<sequence>MRDPLPMPPHEDMRRSPPMAGIVNGMIGSLALWAIIAGVVVAAN</sequence>
<proteinExistence type="predicted"/>
<protein>
    <submittedName>
        <fullName evidence="2">Uncharacterized protein</fullName>
    </submittedName>
</protein>
<dbReference type="AlphaFoldDB" id="A0A7W6AA79"/>
<comment type="caution">
    <text evidence="2">The sequence shown here is derived from an EMBL/GenBank/DDBJ whole genome shotgun (WGS) entry which is preliminary data.</text>
</comment>
<dbReference type="Proteomes" id="UP000538670">
    <property type="component" value="Unassembled WGS sequence"/>
</dbReference>
<dbReference type="EMBL" id="JACIDH010000011">
    <property type="protein sequence ID" value="MBB3880082.1"/>
    <property type="molecule type" value="Genomic_DNA"/>
</dbReference>
<accession>A0A7W6AA79</accession>
<evidence type="ECO:0000256" key="1">
    <source>
        <dbReference type="SAM" id="Phobius"/>
    </source>
</evidence>
<name>A0A7W6AA79_9SPHN</name>
<keyword evidence="1" id="KW-0472">Membrane</keyword>
<feature type="transmembrane region" description="Helical" evidence="1">
    <location>
        <begin position="21"/>
        <end position="43"/>
    </location>
</feature>
<reference evidence="2 3" key="1">
    <citation type="submission" date="2020-08" db="EMBL/GenBank/DDBJ databases">
        <title>Genomic Encyclopedia of Type Strains, Phase IV (KMG-IV): sequencing the most valuable type-strain genomes for metagenomic binning, comparative biology and taxonomic classification.</title>
        <authorList>
            <person name="Goeker M."/>
        </authorList>
    </citation>
    <scope>NUCLEOTIDE SEQUENCE [LARGE SCALE GENOMIC DNA]</scope>
    <source>
        <strain evidence="2 3">DSM 19512</strain>
    </source>
</reference>
<organism evidence="2 3">
    <name type="scientific">Sphingomonas pseudosanguinis</name>
    <dbReference type="NCBI Taxonomy" id="413712"/>
    <lineage>
        <taxon>Bacteria</taxon>
        <taxon>Pseudomonadati</taxon>
        <taxon>Pseudomonadota</taxon>
        <taxon>Alphaproteobacteria</taxon>
        <taxon>Sphingomonadales</taxon>
        <taxon>Sphingomonadaceae</taxon>
        <taxon>Sphingomonas</taxon>
    </lineage>
</organism>
<keyword evidence="1" id="KW-0812">Transmembrane</keyword>
<keyword evidence="3" id="KW-1185">Reference proteome</keyword>
<dbReference type="RefSeq" id="WP_276208012.1">
    <property type="nucleotide sequence ID" value="NZ_CP189888.1"/>
</dbReference>
<keyword evidence="1" id="KW-1133">Transmembrane helix</keyword>
<gene>
    <name evidence="2" type="ORF">GGR48_002520</name>
</gene>